<dbReference type="AlphaFoldDB" id="A0A9W4T4V3"/>
<protein>
    <recommendedName>
        <fullName evidence="1">DNA-directed DNA polymerase</fullName>
        <ecNumber evidence="1">2.7.7.7</ecNumber>
    </recommendedName>
</protein>
<organism evidence="6 7">
    <name type="scientific">Funneliformis geosporum</name>
    <dbReference type="NCBI Taxonomy" id="1117311"/>
    <lineage>
        <taxon>Eukaryota</taxon>
        <taxon>Fungi</taxon>
        <taxon>Fungi incertae sedis</taxon>
        <taxon>Mucoromycota</taxon>
        <taxon>Glomeromycotina</taxon>
        <taxon>Glomeromycetes</taxon>
        <taxon>Glomerales</taxon>
        <taxon>Glomeraceae</taxon>
        <taxon>Funneliformis</taxon>
    </lineage>
</organism>
<keyword evidence="3" id="KW-0548">Nucleotidyltransferase</keyword>
<dbReference type="InterPro" id="IPR006134">
    <property type="entry name" value="DNA-dir_DNA_pol_B_multi_dom"/>
</dbReference>
<dbReference type="InterPro" id="IPR043502">
    <property type="entry name" value="DNA/RNA_pol_sf"/>
</dbReference>
<dbReference type="Pfam" id="PF00136">
    <property type="entry name" value="DNA_pol_B"/>
    <property type="match status" value="1"/>
</dbReference>
<evidence type="ECO:0000313" key="7">
    <source>
        <dbReference type="Proteomes" id="UP001153678"/>
    </source>
</evidence>
<dbReference type="EC" id="2.7.7.7" evidence="1"/>
<dbReference type="EMBL" id="CAMKVN010008375">
    <property type="protein sequence ID" value="CAI2192484.1"/>
    <property type="molecule type" value="Genomic_DNA"/>
</dbReference>
<dbReference type="GO" id="GO:0003887">
    <property type="term" value="F:DNA-directed DNA polymerase activity"/>
    <property type="evidence" value="ECO:0007669"/>
    <property type="project" value="UniProtKB-KW"/>
</dbReference>
<proteinExistence type="predicted"/>
<gene>
    <name evidence="6" type="ORF">FWILDA_LOCUS15599</name>
</gene>
<name>A0A9W4T4V3_9GLOM</name>
<keyword evidence="7" id="KW-1185">Reference proteome</keyword>
<dbReference type="Proteomes" id="UP001153678">
    <property type="component" value="Unassembled WGS sequence"/>
</dbReference>
<keyword evidence="4" id="KW-0239">DNA-directed DNA polymerase</keyword>
<evidence type="ECO:0000259" key="5">
    <source>
        <dbReference type="Pfam" id="PF00136"/>
    </source>
</evidence>
<dbReference type="GO" id="GO:0003677">
    <property type="term" value="F:DNA binding"/>
    <property type="evidence" value="ECO:0007669"/>
    <property type="project" value="InterPro"/>
</dbReference>
<comment type="caution">
    <text evidence="6">The sequence shown here is derived from an EMBL/GenBank/DDBJ whole genome shotgun (WGS) entry which is preliminary data.</text>
</comment>
<dbReference type="Gene3D" id="3.90.1600.10">
    <property type="entry name" value="Palm domain of DNA polymerase"/>
    <property type="match status" value="1"/>
</dbReference>
<dbReference type="OrthoDB" id="6755010at2759"/>
<evidence type="ECO:0000256" key="3">
    <source>
        <dbReference type="ARBA" id="ARBA00022695"/>
    </source>
</evidence>
<dbReference type="GO" id="GO:0000166">
    <property type="term" value="F:nucleotide binding"/>
    <property type="evidence" value="ECO:0007669"/>
    <property type="project" value="InterPro"/>
</dbReference>
<feature type="domain" description="DNA-directed DNA polymerase family B multifunctional" evidence="5">
    <location>
        <begin position="10"/>
        <end position="66"/>
    </location>
</feature>
<accession>A0A9W4T4V3</accession>
<evidence type="ECO:0000256" key="1">
    <source>
        <dbReference type="ARBA" id="ARBA00012417"/>
    </source>
</evidence>
<evidence type="ECO:0000256" key="2">
    <source>
        <dbReference type="ARBA" id="ARBA00022679"/>
    </source>
</evidence>
<dbReference type="SUPFAM" id="SSF56672">
    <property type="entry name" value="DNA/RNA polymerases"/>
    <property type="match status" value="1"/>
</dbReference>
<reference evidence="6" key="1">
    <citation type="submission" date="2022-08" db="EMBL/GenBank/DDBJ databases">
        <authorList>
            <person name="Kallberg Y."/>
            <person name="Tangrot J."/>
            <person name="Rosling A."/>
        </authorList>
    </citation>
    <scope>NUCLEOTIDE SEQUENCE</scope>
    <source>
        <strain evidence="6">Wild A</strain>
    </source>
</reference>
<sequence length="96" mass="10948">MPCPFEKKEGKHRTDAEQNALKIFMNTFYGMVGDSKSPFFLCELAGGVTLAGQRNIKLIADFVKRKGFGIKYGNTDFLYLICPEECFQKYDEAYVN</sequence>
<feature type="non-terminal residue" evidence="6">
    <location>
        <position position="1"/>
    </location>
</feature>
<keyword evidence="2" id="KW-0808">Transferase</keyword>
<evidence type="ECO:0000313" key="6">
    <source>
        <dbReference type="EMBL" id="CAI2192484.1"/>
    </source>
</evidence>
<evidence type="ECO:0000256" key="4">
    <source>
        <dbReference type="ARBA" id="ARBA00022932"/>
    </source>
</evidence>
<dbReference type="InterPro" id="IPR023211">
    <property type="entry name" value="DNA_pol_palm_dom_sf"/>
</dbReference>